<dbReference type="EMBL" id="RCHU02000003">
    <property type="protein sequence ID" value="KAL3598834.1"/>
    <property type="molecule type" value="Genomic_DNA"/>
</dbReference>
<reference evidence="1 2" key="1">
    <citation type="journal article" date="2024" name="Plant Biotechnol. J.">
        <title>Genome and CRISPR/Cas9 system of a widespread forest tree (Populus alba) in the world.</title>
        <authorList>
            <person name="Liu Y.J."/>
            <person name="Jiang P.F."/>
            <person name="Han X.M."/>
            <person name="Li X.Y."/>
            <person name="Wang H.M."/>
            <person name="Wang Y.J."/>
            <person name="Wang X.X."/>
            <person name="Zeng Q.Y."/>
        </authorList>
    </citation>
    <scope>NUCLEOTIDE SEQUENCE [LARGE SCALE GENOMIC DNA]</scope>
    <source>
        <strain evidence="2">cv. PAL-ZL1</strain>
    </source>
</reference>
<evidence type="ECO:0000313" key="1">
    <source>
        <dbReference type="EMBL" id="KAL3598834.1"/>
    </source>
</evidence>
<sequence>MDQCTRNAFAAERSTANKAQLKACILILRAGTYGLPALAPGVCSLTKTRVDPGERVCSFTMPHQTVQSTLKLLTVYGNSNFRYSETPILLVIEDPIQFVAAMQSGLAGFVFSQRILSCAGLCTVPLLEQDIWHAQTVAAALGKVGVGIFFPDSGLISWQVCAGNGDESRLVIISTSNSSRKGKSKGKTVVERFHFKLRRRSKAISQGSVLEVVIRRHGFFRPD</sequence>
<evidence type="ECO:0000313" key="2">
    <source>
        <dbReference type="Proteomes" id="UP000309997"/>
    </source>
</evidence>
<keyword evidence="2" id="KW-1185">Reference proteome</keyword>
<organism evidence="1 2">
    <name type="scientific">Populus alba</name>
    <name type="common">White poplar</name>
    <dbReference type="NCBI Taxonomy" id="43335"/>
    <lineage>
        <taxon>Eukaryota</taxon>
        <taxon>Viridiplantae</taxon>
        <taxon>Streptophyta</taxon>
        <taxon>Embryophyta</taxon>
        <taxon>Tracheophyta</taxon>
        <taxon>Spermatophyta</taxon>
        <taxon>Magnoliopsida</taxon>
        <taxon>eudicotyledons</taxon>
        <taxon>Gunneridae</taxon>
        <taxon>Pentapetalae</taxon>
        <taxon>rosids</taxon>
        <taxon>fabids</taxon>
        <taxon>Malpighiales</taxon>
        <taxon>Salicaceae</taxon>
        <taxon>Saliceae</taxon>
        <taxon>Populus</taxon>
    </lineage>
</organism>
<proteinExistence type="predicted"/>
<name>A0ACC4CLJ0_POPAL</name>
<gene>
    <name evidence="1" type="ORF">D5086_006752</name>
</gene>
<protein>
    <submittedName>
        <fullName evidence="1">Uncharacterized protein</fullName>
    </submittedName>
</protein>
<accession>A0ACC4CLJ0</accession>
<comment type="caution">
    <text evidence="1">The sequence shown here is derived from an EMBL/GenBank/DDBJ whole genome shotgun (WGS) entry which is preliminary data.</text>
</comment>
<dbReference type="Proteomes" id="UP000309997">
    <property type="component" value="Unassembled WGS sequence"/>
</dbReference>